<keyword evidence="2" id="KW-1133">Transmembrane helix</keyword>
<keyword evidence="2" id="KW-0812">Transmembrane</keyword>
<feature type="compositionally biased region" description="Pro residues" evidence="1">
    <location>
        <begin position="122"/>
        <end position="132"/>
    </location>
</feature>
<organism evidence="3 4">
    <name type="scientific">Methylorubrum podarium</name>
    <dbReference type="NCBI Taxonomy" id="200476"/>
    <lineage>
        <taxon>Bacteria</taxon>
        <taxon>Pseudomonadati</taxon>
        <taxon>Pseudomonadota</taxon>
        <taxon>Alphaproteobacteria</taxon>
        <taxon>Hyphomicrobiales</taxon>
        <taxon>Methylobacteriaceae</taxon>
        <taxon>Methylorubrum</taxon>
    </lineage>
</organism>
<evidence type="ECO:0000313" key="3">
    <source>
        <dbReference type="EMBL" id="MER2250723.1"/>
    </source>
</evidence>
<evidence type="ECO:0008006" key="5">
    <source>
        <dbReference type="Google" id="ProtNLM"/>
    </source>
</evidence>
<feature type="compositionally biased region" description="Low complexity" evidence="1">
    <location>
        <begin position="81"/>
        <end position="121"/>
    </location>
</feature>
<protein>
    <recommendedName>
        <fullName evidence="5">Sporulation protein</fullName>
    </recommendedName>
</protein>
<evidence type="ECO:0000313" key="4">
    <source>
        <dbReference type="Proteomes" id="UP001480955"/>
    </source>
</evidence>
<dbReference type="Proteomes" id="UP001480955">
    <property type="component" value="Unassembled WGS sequence"/>
</dbReference>
<dbReference type="EMBL" id="JBELQE010000072">
    <property type="protein sequence ID" value="MER2250723.1"/>
    <property type="molecule type" value="Genomic_DNA"/>
</dbReference>
<dbReference type="RefSeq" id="WP_350394918.1">
    <property type="nucleotide sequence ID" value="NZ_JBELQE010000072.1"/>
</dbReference>
<feature type="transmembrane region" description="Helical" evidence="2">
    <location>
        <begin position="44"/>
        <end position="63"/>
    </location>
</feature>
<feature type="region of interest" description="Disordered" evidence="1">
    <location>
        <begin position="1"/>
        <end position="40"/>
    </location>
</feature>
<keyword evidence="2" id="KW-0472">Membrane</keyword>
<comment type="caution">
    <text evidence="3">The sequence shown here is derived from an EMBL/GenBank/DDBJ whole genome shotgun (WGS) entry which is preliminary data.</text>
</comment>
<keyword evidence="4" id="KW-1185">Reference proteome</keyword>
<evidence type="ECO:0000256" key="2">
    <source>
        <dbReference type="SAM" id="Phobius"/>
    </source>
</evidence>
<proteinExistence type="predicted"/>
<reference evidence="3 4" key="1">
    <citation type="submission" date="2024-06" db="EMBL/GenBank/DDBJ databases">
        <authorList>
            <person name="Campbell A.G."/>
        </authorList>
    </citation>
    <scope>NUCLEOTIDE SEQUENCE [LARGE SCALE GENOMIC DNA]</scope>
    <source>
        <strain evidence="3 4">EM12</strain>
    </source>
</reference>
<accession>A0ABV1QMV3</accession>
<gene>
    <name evidence="3" type="ORF">ABS772_12455</name>
</gene>
<name>A0ABV1QMV3_9HYPH</name>
<evidence type="ECO:0000256" key="1">
    <source>
        <dbReference type="SAM" id="MobiDB-lite"/>
    </source>
</evidence>
<feature type="region of interest" description="Disordered" evidence="1">
    <location>
        <begin position="81"/>
        <end position="133"/>
    </location>
</feature>
<sequence length="189" mass="19319">MVAAEGATASEPRLRADPPRSARRRGRIQPGPLKPLDRRSRRPVWAVYAGLLGLSLVTTWAIAPQIRTGTDVAEQPAPAMMAEPAQDAAQPARVVGAAQAPEAAAPASESPPAVEASLPSPSAGPSPDPQPAVPVAVAPAVPVAKRAAAPKVDLGALPVLTLDETVFDAVQAPVSERTPPVAARAYGRP</sequence>